<keyword evidence="4" id="KW-0574">Periplasm</keyword>
<evidence type="ECO:0000313" key="5">
    <source>
        <dbReference type="EMBL" id="SEG67993.1"/>
    </source>
</evidence>
<keyword evidence="2" id="KW-0813">Transport</keyword>
<evidence type="ECO:0000256" key="1">
    <source>
        <dbReference type="ARBA" id="ARBA00004418"/>
    </source>
</evidence>
<dbReference type="PANTHER" id="PTHR30222:SF12">
    <property type="entry name" value="NORSPERMIDINE SENSOR"/>
    <property type="match status" value="1"/>
</dbReference>
<dbReference type="InterPro" id="IPR001188">
    <property type="entry name" value="Sperm_putr-bd"/>
</dbReference>
<accession>A0A1H6C519</accession>
<protein>
    <submittedName>
        <fullName evidence="5">Spermidine/putrescine transport system substrate-binding protein</fullName>
    </submittedName>
</protein>
<keyword evidence="6" id="KW-1185">Reference proteome</keyword>
<evidence type="ECO:0000256" key="3">
    <source>
        <dbReference type="ARBA" id="ARBA00022729"/>
    </source>
</evidence>
<dbReference type="PANTHER" id="PTHR30222">
    <property type="entry name" value="SPERMIDINE/PUTRESCINE-BINDING PERIPLASMIC PROTEIN"/>
    <property type="match status" value="1"/>
</dbReference>
<evidence type="ECO:0000256" key="4">
    <source>
        <dbReference type="ARBA" id="ARBA00022764"/>
    </source>
</evidence>
<dbReference type="GO" id="GO:0019808">
    <property type="term" value="F:polyamine binding"/>
    <property type="evidence" value="ECO:0007669"/>
    <property type="project" value="InterPro"/>
</dbReference>
<dbReference type="AlphaFoldDB" id="A0A1H6C519"/>
<dbReference type="SUPFAM" id="SSF53850">
    <property type="entry name" value="Periplasmic binding protein-like II"/>
    <property type="match status" value="1"/>
</dbReference>
<gene>
    <name evidence="5" type="ORF">SAMN04488244_13118</name>
</gene>
<dbReference type="GO" id="GO:0042597">
    <property type="term" value="C:periplasmic space"/>
    <property type="evidence" value="ECO:0007669"/>
    <property type="project" value="UniProtKB-SubCell"/>
</dbReference>
<dbReference type="EMBL" id="FNVG01000031">
    <property type="protein sequence ID" value="SEG67993.1"/>
    <property type="molecule type" value="Genomic_DNA"/>
</dbReference>
<sequence length="343" mass="38883">MMLSKKSLFTFWVWMVSLGSQAQEILFYNWVGYLDQTLVEQFESEHRIKIAQDYFASEDLRDEVINSGRANGFDLVLVDGWSLQIMGNKKLFHNVSDLIRSMPERFGSEFQQACGEYGIPYSWGTLGIVYRSEVARQPITSWKQLFHPPKEHQGKIVMYSDIVDGTASALLAAGQSPFTSDVDTLKQAYGLFQTQAPHVLAYEYGDSYAYRHGASSEMTMALGYSGDEYSIAEVTGQADWTYVVPKEGTVIWTECLAFPASGEIHPQTLEFVRFLSRPEIAIQNAESVWMATPVTQALELASEEYRTDSGLFPDQEVLEKSHHYQPIASNGQRLRFKIQQSLR</sequence>
<proteinExistence type="predicted"/>
<dbReference type="Proteomes" id="UP000236721">
    <property type="component" value="Unassembled WGS sequence"/>
</dbReference>
<name>A0A1H6C519_9VIBR</name>
<dbReference type="Pfam" id="PF13416">
    <property type="entry name" value="SBP_bac_8"/>
    <property type="match status" value="1"/>
</dbReference>
<comment type="subcellular location">
    <subcellularLocation>
        <location evidence="1">Periplasm</location>
    </subcellularLocation>
</comment>
<evidence type="ECO:0000313" key="6">
    <source>
        <dbReference type="Proteomes" id="UP000236721"/>
    </source>
</evidence>
<keyword evidence="3" id="KW-0732">Signal</keyword>
<organism evidence="5 6">
    <name type="scientific">Vibrio hangzhouensis</name>
    <dbReference type="NCBI Taxonomy" id="462991"/>
    <lineage>
        <taxon>Bacteria</taxon>
        <taxon>Pseudomonadati</taxon>
        <taxon>Pseudomonadota</taxon>
        <taxon>Gammaproteobacteria</taxon>
        <taxon>Vibrionales</taxon>
        <taxon>Vibrionaceae</taxon>
        <taxon>Vibrio</taxon>
    </lineage>
</organism>
<dbReference type="InterPro" id="IPR006059">
    <property type="entry name" value="SBP"/>
</dbReference>
<dbReference type="Gene3D" id="3.40.190.10">
    <property type="entry name" value="Periplasmic binding protein-like II"/>
    <property type="match status" value="2"/>
</dbReference>
<evidence type="ECO:0000256" key="2">
    <source>
        <dbReference type="ARBA" id="ARBA00022448"/>
    </source>
</evidence>
<dbReference type="GO" id="GO:0015846">
    <property type="term" value="P:polyamine transport"/>
    <property type="evidence" value="ECO:0007669"/>
    <property type="project" value="InterPro"/>
</dbReference>
<dbReference type="PRINTS" id="PR00909">
    <property type="entry name" value="SPERMDNBNDNG"/>
</dbReference>
<reference evidence="6" key="1">
    <citation type="submission" date="2016-10" db="EMBL/GenBank/DDBJ databases">
        <authorList>
            <person name="Varghese N."/>
            <person name="Submissions S."/>
        </authorList>
    </citation>
    <scope>NUCLEOTIDE SEQUENCE [LARGE SCALE GENOMIC DNA]</scope>
    <source>
        <strain evidence="6">CGMCC 1.7062</strain>
    </source>
</reference>
<dbReference type="CDD" id="cd13590">
    <property type="entry name" value="PBP2_PotD_PotF_like"/>
    <property type="match status" value="1"/>
</dbReference>